<protein>
    <submittedName>
        <fullName evidence="2">AAA family ATPase</fullName>
    </submittedName>
</protein>
<comment type="caution">
    <text evidence="2">The sequence shown here is derived from an EMBL/GenBank/DDBJ whole genome shotgun (WGS) entry which is preliminary data.</text>
</comment>
<accession>A0ABV8PJ16</accession>
<name>A0ABV8PJ16_9FLAO</name>
<evidence type="ECO:0000259" key="1">
    <source>
        <dbReference type="Pfam" id="PF13175"/>
    </source>
</evidence>
<dbReference type="Pfam" id="PF13175">
    <property type="entry name" value="AAA_15"/>
    <property type="match status" value="1"/>
</dbReference>
<dbReference type="RefSeq" id="WP_379761924.1">
    <property type="nucleotide sequence ID" value="NZ_JBHSCL010000002.1"/>
</dbReference>
<dbReference type="Gene3D" id="3.40.50.300">
    <property type="entry name" value="P-loop containing nucleotide triphosphate hydrolases"/>
    <property type="match status" value="1"/>
</dbReference>
<dbReference type="Proteomes" id="UP001595841">
    <property type="component" value="Unassembled WGS sequence"/>
</dbReference>
<gene>
    <name evidence="2" type="ORF">ACFOWS_00445</name>
</gene>
<dbReference type="InterPro" id="IPR051396">
    <property type="entry name" value="Bact_Antivir_Def_Nuclease"/>
</dbReference>
<feature type="domain" description="Endonuclease GajA/Old nuclease/RecF-like AAA" evidence="1">
    <location>
        <begin position="20"/>
        <end position="338"/>
    </location>
</feature>
<dbReference type="PANTHER" id="PTHR43581:SF4">
    <property type="entry name" value="ATP_GTP PHOSPHATASE"/>
    <property type="match status" value="1"/>
</dbReference>
<organism evidence="2 3">
    <name type="scientific">Flagellimonas marina</name>
    <dbReference type="NCBI Taxonomy" id="1775168"/>
    <lineage>
        <taxon>Bacteria</taxon>
        <taxon>Pseudomonadati</taxon>
        <taxon>Bacteroidota</taxon>
        <taxon>Flavobacteriia</taxon>
        <taxon>Flavobacteriales</taxon>
        <taxon>Flavobacteriaceae</taxon>
        <taxon>Flagellimonas</taxon>
    </lineage>
</organism>
<dbReference type="InterPro" id="IPR041685">
    <property type="entry name" value="AAA_GajA/Old/RecF-like"/>
</dbReference>
<dbReference type="InterPro" id="IPR027417">
    <property type="entry name" value="P-loop_NTPase"/>
</dbReference>
<sequence length="619" mass="72149">MVGAIHIDKKKNPQFDFKDANEVVSGVGHLNILVGTNNSGKSRLLRTLATNNNTVTFLAKEIDDSRSSEIRQEVYRKYNSLVSTYRNEGFVFHEEYNFTKEILDTDPTDYLRILEIVDRFPLMNKDWFRSVRSHNISHLKKAFEQLKDSILSQAKSYGDVVPSILYIPVLRGLRPVQSNSDGSSFMNTDSFILRTKFDYFRNKSEAPQMFSGLTIYDEIKKLLLGTEQERLLINEFETFLSVNIFESKITLIPKHDEDVLHIKIGDQPQYEVYNLGDGLQTIISILFPIFVRKDTEFLIFIEEPENHLHIRWQTLLIKALKKFDKHRFFITTHSSRIINDEDSSVFHCKKHNDKTIISHVVKENHRKQILNELGYLPSQILQTNYILWVEGPSDKILFKYWLSKLDSKLVEGIHYSIMFFNGENYRSFLMGENEFDLSFIRRLNQNFGIVLDSDRKKSGEKFNPRKKQIQELFEGSGNFCWLTRYREVENYIPKDIFEKAVEVAHKKIVTISGDPFEDRCTLYDKTSKPSYSPKIKLPEELFSIIQKNRDGSTKGITAKDLRQAIEEAIENTKSQNFRVNKIKIAGEVVKLKPPIKNSELNRQLQKLLTKIRMANQVVV</sequence>
<reference evidence="3" key="1">
    <citation type="journal article" date="2019" name="Int. J. Syst. Evol. Microbiol.">
        <title>The Global Catalogue of Microorganisms (GCM) 10K type strain sequencing project: providing services to taxonomists for standard genome sequencing and annotation.</title>
        <authorList>
            <consortium name="The Broad Institute Genomics Platform"/>
            <consortium name="The Broad Institute Genome Sequencing Center for Infectious Disease"/>
            <person name="Wu L."/>
            <person name="Ma J."/>
        </authorList>
    </citation>
    <scope>NUCLEOTIDE SEQUENCE [LARGE SCALE GENOMIC DNA]</scope>
    <source>
        <strain evidence="3">CGMCC 1.15774</strain>
    </source>
</reference>
<evidence type="ECO:0000313" key="2">
    <source>
        <dbReference type="EMBL" id="MFC4218580.1"/>
    </source>
</evidence>
<keyword evidence="3" id="KW-1185">Reference proteome</keyword>
<dbReference type="EMBL" id="JBHSCL010000002">
    <property type="protein sequence ID" value="MFC4218580.1"/>
    <property type="molecule type" value="Genomic_DNA"/>
</dbReference>
<dbReference type="PANTHER" id="PTHR43581">
    <property type="entry name" value="ATP/GTP PHOSPHATASE"/>
    <property type="match status" value="1"/>
</dbReference>
<proteinExistence type="predicted"/>
<dbReference type="SUPFAM" id="SSF52540">
    <property type="entry name" value="P-loop containing nucleoside triphosphate hydrolases"/>
    <property type="match status" value="1"/>
</dbReference>
<evidence type="ECO:0000313" key="3">
    <source>
        <dbReference type="Proteomes" id="UP001595841"/>
    </source>
</evidence>